<comment type="caution">
    <text evidence="1">The sequence shown here is derived from an EMBL/GenBank/DDBJ whole genome shotgun (WGS) entry which is preliminary data.</text>
</comment>
<evidence type="ECO:0000313" key="1">
    <source>
        <dbReference type="EMBL" id="OGF98994.1"/>
    </source>
</evidence>
<dbReference type="EMBL" id="MFIV01000051">
    <property type="protein sequence ID" value="OGF98994.1"/>
    <property type="molecule type" value="Genomic_DNA"/>
</dbReference>
<evidence type="ECO:0000313" key="2">
    <source>
        <dbReference type="Proteomes" id="UP000176992"/>
    </source>
</evidence>
<name>A0A1F5YFQ5_9BACT</name>
<proteinExistence type="predicted"/>
<organism evidence="1 2">
    <name type="scientific">Candidatus Glassbacteria bacterium GWA2_58_10</name>
    <dbReference type="NCBI Taxonomy" id="1817865"/>
    <lineage>
        <taxon>Bacteria</taxon>
        <taxon>Candidatus Glassiibacteriota</taxon>
    </lineage>
</organism>
<dbReference type="Proteomes" id="UP000176992">
    <property type="component" value="Unassembled WGS sequence"/>
</dbReference>
<dbReference type="AlphaFoldDB" id="A0A1F5YFQ5"/>
<reference evidence="1 2" key="1">
    <citation type="journal article" date="2016" name="Nat. Commun.">
        <title>Thousands of microbial genomes shed light on interconnected biogeochemical processes in an aquifer system.</title>
        <authorList>
            <person name="Anantharaman K."/>
            <person name="Brown C.T."/>
            <person name="Hug L.A."/>
            <person name="Sharon I."/>
            <person name="Castelle C.J."/>
            <person name="Probst A.J."/>
            <person name="Thomas B.C."/>
            <person name="Singh A."/>
            <person name="Wilkins M.J."/>
            <person name="Karaoz U."/>
            <person name="Brodie E.L."/>
            <person name="Williams K.H."/>
            <person name="Hubbard S.S."/>
            <person name="Banfield J.F."/>
        </authorList>
    </citation>
    <scope>NUCLEOTIDE SEQUENCE [LARGE SCALE GENOMIC DNA]</scope>
</reference>
<protein>
    <submittedName>
        <fullName evidence="1">Uncharacterized protein</fullName>
    </submittedName>
</protein>
<sequence length="66" mass="7608">MVRRPGVSTRASQASARSRNILAPCWKNIFRRPVSIRLQLLNHLIDFFTLSLTFRLLLSTAHLFKA</sequence>
<accession>A0A1F5YFQ5</accession>
<gene>
    <name evidence="1" type="ORF">A2Z86_08710</name>
</gene>